<keyword evidence="1" id="KW-0472">Membrane</keyword>
<keyword evidence="4" id="KW-1185">Reference proteome</keyword>
<dbReference type="Proteomes" id="UP001373496">
    <property type="component" value="Unassembled WGS sequence"/>
</dbReference>
<evidence type="ECO:0000313" key="4">
    <source>
        <dbReference type="Proteomes" id="UP001373496"/>
    </source>
</evidence>
<keyword evidence="1" id="KW-0812">Transmembrane</keyword>
<sequence>MTTTDSPAPPTGTASETLRVKGEVLAERVGALLHQGNVRRVVVKDKAGNTVIEVPVTAAAALAVLAPVVTGVAAFAALAADWHDDVHRHAAPSLAEQ</sequence>
<dbReference type="InterPro" id="IPR025642">
    <property type="entry name" value="DUF4342"/>
</dbReference>
<keyword evidence="1" id="KW-1133">Transmembrane helix</keyword>
<accession>A0ABU8E5D5</accession>
<dbReference type="RefSeq" id="WP_225235939.1">
    <property type="nucleotide sequence ID" value="NZ_JBAPLV010000009.1"/>
</dbReference>
<comment type="caution">
    <text evidence="3">The sequence shown here is derived from an EMBL/GenBank/DDBJ whole genome shotgun (WGS) entry which is preliminary data.</text>
</comment>
<protein>
    <submittedName>
        <fullName evidence="3">DUF4342 domain-containing protein</fullName>
    </submittedName>
</protein>
<proteinExistence type="predicted"/>
<name>A0ABU8E5D5_9ACTN</name>
<feature type="domain" description="DUF4342" evidence="2">
    <location>
        <begin position="13"/>
        <end position="81"/>
    </location>
</feature>
<evidence type="ECO:0000256" key="1">
    <source>
        <dbReference type="SAM" id="Phobius"/>
    </source>
</evidence>
<evidence type="ECO:0000259" key="2">
    <source>
        <dbReference type="Pfam" id="PF14242"/>
    </source>
</evidence>
<reference evidence="3 4" key="1">
    <citation type="submission" date="2024-03" db="EMBL/GenBank/DDBJ databases">
        <title>Draft genome sequence of Klenkia terrae.</title>
        <authorList>
            <person name="Duangmal K."/>
            <person name="Chantavorakit T."/>
        </authorList>
    </citation>
    <scope>NUCLEOTIDE SEQUENCE [LARGE SCALE GENOMIC DNA]</scope>
    <source>
        <strain evidence="3 4">JCM 17786</strain>
    </source>
</reference>
<dbReference type="EMBL" id="JBAPLV010000009">
    <property type="protein sequence ID" value="MEI4278856.1"/>
    <property type="molecule type" value="Genomic_DNA"/>
</dbReference>
<evidence type="ECO:0000313" key="3">
    <source>
        <dbReference type="EMBL" id="MEI4278856.1"/>
    </source>
</evidence>
<organism evidence="3 4">
    <name type="scientific">Klenkia terrae</name>
    <dbReference type="NCBI Taxonomy" id="1052259"/>
    <lineage>
        <taxon>Bacteria</taxon>
        <taxon>Bacillati</taxon>
        <taxon>Actinomycetota</taxon>
        <taxon>Actinomycetes</taxon>
        <taxon>Geodermatophilales</taxon>
        <taxon>Geodermatophilaceae</taxon>
        <taxon>Klenkia</taxon>
    </lineage>
</organism>
<feature type="transmembrane region" description="Helical" evidence="1">
    <location>
        <begin position="58"/>
        <end position="80"/>
    </location>
</feature>
<dbReference type="Pfam" id="PF14242">
    <property type="entry name" value="DUF4342"/>
    <property type="match status" value="1"/>
</dbReference>
<gene>
    <name evidence="3" type="ORF">UXQ13_10295</name>
</gene>